<dbReference type="SUPFAM" id="SSF54373">
    <property type="entry name" value="FAD-linked reductases, C-terminal domain"/>
    <property type="match status" value="1"/>
</dbReference>
<dbReference type="Gene3D" id="3.30.410.10">
    <property type="entry name" value="Cholesterol Oxidase, domain 2"/>
    <property type="match status" value="1"/>
</dbReference>
<keyword evidence="4" id="KW-1185">Reference proteome</keyword>
<dbReference type="OrthoDB" id="413885at2759"/>
<dbReference type="InterPro" id="IPR007867">
    <property type="entry name" value="GMC_OxRtase_C"/>
</dbReference>
<evidence type="ECO:0000259" key="2">
    <source>
        <dbReference type="Pfam" id="PF05199"/>
    </source>
</evidence>
<dbReference type="PANTHER" id="PTHR47190:SF2">
    <property type="entry name" value="CELLOBIOSE DEHYDROGENASE (AFU_ORTHOLOGUE AFUA_2G17620)"/>
    <property type="match status" value="1"/>
</dbReference>
<comment type="caution">
    <text evidence="3">The sequence shown here is derived from an EMBL/GenBank/DDBJ whole genome shotgun (WGS) entry which is preliminary data.</text>
</comment>
<dbReference type="Pfam" id="PF05199">
    <property type="entry name" value="GMC_oxred_C"/>
    <property type="match status" value="1"/>
</dbReference>
<comment type="cofactor">
    <cofactor evidence="1">
        <name>FAD</name>
        <dbReference type="ChEBI" id="CHEBI:57692"/>
    </cofactor>
</comment>
<dbReference type="InterPro" id="IPR053208">
    <property type="entry name" value="GMC_Oxidoreductase_CD"/>
</dbReference>
<evidence type="ECO:0000256" key="1">
    <source>
        <dbReference type="ARBA" id="ARBA00001974"/>
    </source>
</evidence>
<feature type="domain" description="Glucose-methanol-choline oxidoreductase C-terminal" evidence="2">
    <location>
        <begin position="232"/>
        <end position="352"/>
    </location>
</feature>
<dbReference type="GO" id="GO:0016614">
    <property type="term" value="F:oxidoreductase activity, acting on CH-OH group of donors"/>
    <property type="evidence" value="ECO:0007669"/>
    <property type="project" value="InterPro"/>
</dbReference>
<reference evidence="3 4" key="1">
    <citation type="journal article" date="2020" name="ISME J.">
        <title>Uncovering the hidden diversity of litter-decomposition mechanisms in mushroom-forming fungi.</title>
        <authorList>
            <person name="Floudas D."/>
            <person name="Bentzer J."/>
            <person name="Ahren D."/>
            <person name="Johansson T."/>
            <person name="Persson P."/>
            <person name="Tunlid A."/>
        </authorList>
    </citation>
    <scope>NUCLEOTIDE SEQUENCE [LARGE SCALE GENOMIC DNA]</scope>
    <source>
        <strain evidence="3 4">CBS 146.42</strain>
    </source>
</reference>
<accession>A0A8H5CPX9</accession>
<dbReference type="EMBL" id="JAACJO010000055">
    <property type="protein sequence ID" value="KAF5344858.1"/>
    <property type="molecule type" value="Genomic_DNA"/>
</dbReference>
<dbReference type="PANTHER" id="PTHR47190">
    <property type="entry name" value="DEHYDROGENASE, PUTATIVE-RELATED"/>
    <property type="match status" value="1"/>
</dbReference>
<evidence type="ECO:0000313" key="4">
    <source>
        <dbReference type="Proteomes" id="UP000559027"/>
    </source>
</evidence>
<name>A0A8H5CPX9_9AGAR</name>
<protein>
    <recommendedName>
        <fullName evidence="2">Glucose-methanol-choline oxidoreductase C-terminal domain-containing protein</fullName>
    </recommendedName>
</protein>
<organism evidence="3 4">
    <name type="scientific">Leucocoprinus leucothites</name>
    <dbReference type="NCBI Taxonomy" id="201217"/>
    <lineage>
        <taxon>Eukaryota</taxon>
        <taxon>Fungi</taxon>
        <taxon>Dikarya</taxon>
        <taxon>Basidiomycota</taxon>
        <taxon>Agaricomycotina</taxon>
        <taxon>Agaricomycetes</taxon>
        <taxon>Agaricomycetidae</taxon>
        <taxon>Agaricales</taxon>
        <taxon>Agaricineae</taxon>
        <taxon>Agaricaceae</taxon>
        <taxon>Leucocoprinus</taxon>
    </lineage>
</organism>
<gene>
    <name evidence="3" type="ORF">D9756_011190</name>
</gene>
<proteinExistence type="predicted"/>
<evidence type="ECO:0000313" key="3">
    <source>
        <dbReference type="EMBL" id="KAF5344858.1"/>
    </source>
</evidence>
<dbReference type="Proteomes" id="UP000559027">
    <property type="component" value="Unassembled WGS sequence"/>
</dbReference>
<dbReference type="AlphaFoldDB" id="A0A8H5CPX9"/>
<dbReference type="InterPro" id="IPR036188">
    <property type="entry name" value="FAD/NAD-bd_sf"/>
</dbReference>
<dbReference type="SUPFAM" id="SSF51905">
    <property type="entry name" value="FAD/NAD(P)-binding domain"/>
    <property type="match status" value="1"/>
</dbReference>
<sequence length="366" mass="40077">MMWLRGEARTTNNPPNERLRAQVQWYVGPRGSRRSVSWSVDSVAVKVLKVHFSRISVFRPCLFNVNTVANGDGVYFKSGLCPYTTARSKIHATIHAFRAMDAFHWRKNLDKPVPGRIYLVNVNLPVGENVSDNPSVNLVFTHPSVDAYDNWAKVWSDPRKADADQYIASQSGILAQSSTRLNFWRAYPGSDGKTRYMQGTARPGAASITTDYPYNASQIMTITVYLSTGITSRGRIGIDAAMTARALKEPWLTDSVDKAVLRTALHDLTSTISSVQGLTMITPDNTTTIDDYLDNYDLSSMNSNHWVGSCSIGSVVDANTKVQNTNNLFVVDASIVPSLPTGNPHGMIMSAAEQAVAKILALSGGP</sequence>